<protein>
    <recommendedName>
        <fullName evidence="2">Reverse transcriptase domain-containing protein</fullName>
    </recommendedName>
</protein>
<accession>A0ABD2WLW5</accession>
<evidence type="ECO:0000313" key="3">
    <source>
        <dbReference type="EMBL" id="KAL3393749.1"/>
    </source>
</evidence>
<dbReference type="CDD" id="cd01650">
    <property type="entry name" value="RT_nLTR_like"/>
    <property type="match status" value="1"/>
</dbReference>
<sequence length="605" mass="68292">MRAAIKTSKRRCWRQLCDEVDSDIWGRPYRIAMSRLRGPQTRQPSSPLLVRGAVAALFPRVPSGPALQLPRREGELVPAVTLEELKGAQSRIRERSAPGPDGVPNVALKLAIAARPDVFLRVYTTCLKTGVFPSSWKRQRLVLLPKPGKPPDEPSSYRPLCMLDTAGKILERIICARLEAFTERPGGLSERQYGFRRGRSTIDAIEDVISTARRAIADKRWYRGTKKYCAVVTLDVRNAFNSARWDNILVALHRLLVPEYLLRIISSYFSARVLDFTTDDGPESYEVTAGVPQGSVLGPILWNVMYDAILRLNFDGNVRIVGFADDIAVVAVAKHLWQIERDLNAAILQVRGALRALSLQTADHKTEALLITSRKKVETINITHEGSQCDRCPYEDHAQLWRAQKQPTKAVCSRRRLHTLVWSPHLEHGSSKASLHSPGAVSPPTSLPACDRRPAACLLRGHVCPCRHTTAGPSCGRASATLRPPPRGRRGRGTLSKWQEAWDRSTKARWTHRLIPNIRVWIERRHGELNYHLTQLLTGHGFFKHHSRRYDYNQSAQCPVCPSSIENAEHVFYHCPRFSEERERLHSLLHEVMTPENTTRLMLAS</sequence>
<dbReference type="Proteomes" id="UP001627154">
    <property type="component" value="Unassembled WGS sequence"/>
</dbReference>
<dbReference type="EMBL" id="JBJJXI010000096">
    <property type="protein sequence ID" value="KAL3393749.1"/>
    <property type="molecule type" value="Genomic_DNA"/>
</dbReference>
<proteinExistence type="predicted"/>
<dbReference type="PANTHER" id="PTHR19446">
    <property type="entry name" value="REVERSE TRANSCRIPTASES"/>
    <property type="match status" value="1"/>
</dbReference>
<keyword evidence="4" id="KW-1185">Reference proteome</keyword>
<feature type="domain" description="Reverse transcriptase" evidence="2">
    <location>
        <begin position="125"/>
        <end position="384"/>
    </location>
</feature>
<evidence type="ECO:0000256" key="1">
    <source>
        <dbReference type="SAM" id="MobiDB-lite"/>
    </source>
</evidence>
<dbReference type="Pfam" id="PF00078">
    <property type="entry name" value="RVT_1"/>
    <property type="match status" value="1"/>
</dbReference>
<dbReference type="GO" id="GO:0071897">
    <property type="term" value="P:DNA biosynthetic process"/>
    <property type="evidence" value="ECO:0007669"/>
    <property type="project" value="UniProtKB-ARBA"/>
</dbReference>
<gene>
    <name evidence="3" type="ORF">TKK_012000</name>
</gene>
<dbReference type="InterPro" id="IPR043502">
    <property type="entry name" value="DNA/RNA_pol_sf"/>
</dbReference>
<reference evidence="3 4" key="1">
    <citation type="journal article" date="2024" name="bioRxiv">
        <title>A reference genome for Trichogramma kaykai: A tiny desert-dwelling parasitoid wasp with competing sex-ratio distorters.</title>
        <authorList>
            <person name="Culotta J."/>
            <person name="Lindsey A.R."/>
        </authorList>
    </citation>
    <scope>NUCLEOTIDE SEQUENCE [LARGE SCALE GENOMIC DNA]</scope>
    <source>
        <strain evidence="3 4">KSX58</strain>
    </source>
</reference>
<dbReference type="PROSITE" id="PS50878">
    <property type="entry name" value="RT_POL"/>
    <property type="match status" value="1"/>
</dbReference>
<feature type="region of interest" description="Disordered" evidence="1">
    <location>
        <begin position="473"/>
        <end position="495"/>
    </location>
</feature>
<dbReference type="AlphaFoldDB" id="A0ABD2WLW5"/>
<comment type="caution">
    <text evidence="3">The sequence shown here is derived from an EMBL/GenBank/DDBJ whole genome shotgun (WGS) entry which is preliminary data.</text>
</comment>
<organism evidence="3 4">
    <name type="scientific">Trichogramma kaykai</name>
    <dbReference type="NCBI Taxonomy" id="54128"/>
    <lineage>
        <taxon>Eukaryota</taxon>
        <taxon>Metazoa</taxon>
        <taxon>Ecdysozoa</taxon>
        <taxon>Arthropoda</taxon>
        <taxon>Hexapoda</taxon>
        <taxon>Insecta</taxon>
        <taxon>Pterygota</taxon>
        <taxon>Neoptera</taxon>
        <taxon>Endopterygota</taxon>
        <taxon>Hymenoptera</taxon>
        <taxon>Apocrita</taxon>
        <taxon>Proctotrupomorpha</taxon>
        <taxon>Chalcidoidea</taxon>
        <taxon>Trichogrammatidae</taxon>
        <taxon>Trichogramma</taxon>
    </lineage>
</organism>
<evidence type="ECO:0000259" key="2">
    <source>
        <dbReference type="PROSITE" id="PS50878"/>
    </source>
</evidence>
<name>A0ABD2WLW5_9HYME</name>
<dbReference type="SUPFAM" id="SSF56672">
    <property type="entry name" value="DNA/RNA polymerases"/>
    <property type="match status" value="1"/>
</dbReference>
<evidence type="ECO:0000313" key="4">
    <source>
        <dbReference type="Proteomes" id="UP001627154"/>
    </source>
</evidence>
<dbReference type="InterPro" id="IPR000477">
    <property type="entry name" value="RT_dom"/>
</dbReference>